<dbReference type="AlphaFoldDB" id="A0A085J8E1"/>
<dbReference type="Proteomes" id="UP000028602">
    <property type="component" value="Unassembled WGS sequence"/>
</dbReference>
<proteinExistence type="predicted"/>
<evidence type="ECO:0000313" key="2">
    <source>
        <dbReference type="Proteomes" id="UP000028602"/>
    </source>
</evidence>
<organism evidence="1 2">
    <name type="scientific">Tatumella ptyseos ATCC 33301</name>
    <dbReference type="NCBI Taxonomy" id="1005995"/>
    <lineage>
        <taxon>Bacteria</taxon>
        <taxon>Pseudomonadati</taxon>
        <taxon>Pseudomonadota</taxon>
        <taxon>Gammaproteobacteria</taxon>
        <taxon>Enterobacterales</taxon>
        <taxon>Erwiniaceae</taxon>
        <taxon>Tatumella</taxon>
    </lineage>
</organism>
<keyword evidence="2" id="KW-1185">Reference proteome</keyword>
<comment type="caution">
    <text evidence="1">The sequence shown here is derived from an EMBL/GenBank/DDBJ whole genome shotgun (WGS) entry which is preliminary data.</text>
</comment>
<gene>
    <name evidence="1" type="ORF">GTPT_3393</name>
</gene>
<dbReference type="eggNOG" id="ENOG502ZKW5">
    <property type="taxonomic scope" value="Bacteria"/>
</dbReference>
<dbReference type="RefSeq" id="WP_029990729.1">
    <property type="nucleotide sequence ID" value="NZ_ATMJ01000031.1"/>
</dbReference>
<evidence type="ECO:0000313" key="1">
    <source>
        <dbReference type="EMBL" id="KFD16737.1"/>
    </source>
</evidence>
<sequence length="266" mass="30251">MPPVAKRASVEALDLINRAIKNKRSLSDFERVKIESHLVSAKRSEIMAYYTVSACYYAHIADIENLFLCADYVFSHDYDLSSAMNILFALYNTCQYEKIVAILKGSGFESLDNHHFIDISVTAYSVCDEFGEVESIMENMDSGLLEEKIVRNAFFFSKRMQENFSSNEDRAELSQYLLSALSLYGKCVGDTYRDEIGEASLEYTFFEDEGEKLFDLKFTFDSENEDAIFDAEDDFLSKVSKLNYKPSVRSRVSFSFDSTAGAGNDK</sequence>
<accession>A0A085J8E1</accession>
<protein>
    <submittedName>
        <fullName evidence="1">Uncharacterized protein</fullName>
    </submittedName>
</protein>
<reference evidence="1 2" key="1">
    <citation type="submission" date="2014-05" db="EMBL/GenBank/DDBJ databases">
        <title>ATOL: Assembling a taxonomically balanced genome-scale reconstruction of the evolutionary history of the Enterobacteriaceae.</title>
        <authorList>
            <person name="Plunkett G.III."/>
            <person name="Neeno-Eckwall E.C."/>
            <person name="Glasner J.D."/>
            <person name="Perna N.T."/>
        </authorList>
    </citation>
    <scope>NUCLEOTIDE SEQUENCE [LARGE SCALE GENOMIC DNA]</scope>
    <source>
        <strain evidence="1 2">ATCC 33301</strain>
    </source>
</reference>
<dbReference type="EMBL" id="JMPR01000055">
    <property type="protein sequence ID" value="KFD16737.1"/>
    <property type="molecule type" value="Genomic_DNA"/>
</dbReference>
<name>A0A085J8E1_9GAMM</name>